<comment type="caution">
    <text evidence="1">The sequence shown here is derived from an EMBL/GenBank/DDBJ whole genome shotgun (WGS) entry which is preliminary data.</text>
</comment>
<dbReference type="EMBL" id="BGZK01000745">
    <property type="protein sequence ID" value="GBP58829.1"/>
    <property type="molecule type" value="Genomic_DNA"/>
</dbReference>
<keyword evidence="2" id="KW-1185">Reference proteome</keyword>
<reference evidence="1 2" key="1">
    <citation type="journal article" date="2019" name="Commun. Biol.">
        <title>The bagworm genome reveals a unique fibroin gene that provides high tensile strength.</title>
        <authorList>
            <person name="Kono N."/>
            <person name="Nakamura H."/>
            <person name="Ohtoshi R."/>
            <person name="Tomita M."/>
            <person name="Numata K."/>
            <person name="Arakawa K."/>
        </authorList>
    </citation>
    <scope>NUCLEOTIDE SEQUENCE [LARGE SCALE GENOMIC DNA]</scope>
</reference>
<dbReference type="STRING" id="151549.A0A4C1X8Z3"/>
<dbReference type="OrthoDB" id="152385at2759"/>
<protein>
    <submittedName>
        <fullName evidence="1">Down syndrome cell adhesion molecule-like protein Dscam2</fullName>
    </submittedName>
</protein>
<dbReference type="AlphaFoldDB" id="A0A4C1X8Z3"/>
<gene>
    <name evidence="1" type="primary">Dscam2</name>
    <name evidence="1" type="ORF">EVAR_84024_1</name>
</gene>
<name>A0A4C1X8Z3_EUMVA</name>
<dbReference type="Proteomes" id="UP000299102">
    <property type="component" value="Unassembled WGS sequence"/>
</dbReference>
<dbReference type="InterPro" id="IPR013783">
    <property type="entry name" value="Ig-like_fold"/>
</dbReference>
<organism evidence="1 2">
    <name type="scientific">Eumeta variegata</name>
    <name type="common">Bagworm moth</name>
    <name type="synonym">Eumeta japonica</name>
    <dbReference type="NCBI Taxonomy" id="151549"/>
    <lineage>
        <taxon>Eukaryota</taxon>
        <taxon>Metazoa</taxon>
        <taxon>Ecdysozoa</taxon>
        <taxon>Arthropoda</taxon>
        <taxon>Hexapoda</taxon>
        <taxon>Insecta</taxon>
        <taxon>Pterygota</taxon>
        <taxon>Neoptera</taxon>
        <taxon>Endopterygota</taxon>
        <taxon>Lepidoptera</taxon>
        <taxon>Glossata</taxon>
        <taxon>Ditrysia</taxon>
        <taxon>Tineoidea</taxon>
        <taxon>Psychidae</taxon>
        <taxon>Oiketicinae</taxon>
        <taxon>Eumeta</taxon>
    </lineage>
</organism>
<accession>A0A4C1X8Z3</accession>
<dbReference type="Gene3D" id="2.60.40.10">
    <property type="entry name" value="Immunoglobulins"/>
    <property type="match status" value="2"/>
</dbReference>
<sequence length="223" mass="25719">MTQGPKNAQYMLRAPPLHKPKLEWLTSDDTPVEVDRVRVLLANGSLLLPPFAAEQYRRDVHGAVYRCRLNFDDGHALLSRSIHVHGMVDVPWEVVVRDEYVMAGNAAILRCAVPARLADRVDRTAWLTRDHVDILEYKHLPALNVLTLKNDENLIELTYALKQIKWDIVGISEVRRMGESWRRPLPTGKRTYRKRDTSLVRERYTRMLAAYARARAPPVRFSS</sequence>
<evidence type="ECO:0000313" key="2">
    <source>
        <dbReference type="Proteomes" id="UP000299102"/>
    </source>
</evidence>
<proteinExistence type="predicted"/>
<evidence type="ECO:0000313" key="1">
    <source>
        <dbReference type="EMBL" id="GBP58829.1"/>
    </source>
</evidence>